<protein>
    <submittedName>
        <fullName evidence="1">Uncharacterized protein</fullName>
    </submittedName>
</protein>
<sequence length="62" mass="6696">MTWVAVLKFNDTGVLKIICREMAMSKGGGCARASFLCVPGRRRPPEGGFISSFDSLLSPAVY</sequence>
<dbReference type="Proteomes" id="UP000078532">
    <property type="component" value="Unassembled WGS sequence"/>
</dbReference>
<name>A0A1B7LJE1_9FIRM</name>
<dbReference type="EMBL" id="LYVF01000009">
    <property type="protein sequence ID" value="OAT86688.1"/>
    <property type="molecule type" value="Genomic_DNA"/>
</dbReference>
<gene>
    <name evidence="1" type="ORF">A6M21_02375</name>
</gene>
<dbReference type="STRING" id="1838280.A6M21_02375"/>
<reference evidence="1 2" key="1">
    <citation type="submission" date="2016-04" db="EMBL/GenBank/DDBJ databases">
        <authorList>
            <person name="Evans L.H."/>
            <person name="Alamgir A."/>
            <person name="Owens N."/>
            <person name="Weber N.D."/>
            <person name="Virtaneva K."/>
            <person name="Barbian K."/>
            <person name="Babar A."/>
            <person name="Rosenke K."/>
        </authorList>
    </citation>
    <scope>NUCLEOTIDE SEQUENCE [LARGE SCALE GENOMIC DNA]</scope>
    <source>
        <strain evidence="1 2">LMa1</strain>
    </source>
</reference>
<keyword evidence="2" id="KW-1185">Reference proteome</keyword>
<comment type="caution">
    <text evidence="1">The sequence shown here is derived from an EMBL/GenBank/DDBJ whole genome shotgun (WGS) entry which is preliminary data.</text>
</comment>
<evidence type="ECO:0000313" key="2">
    <source>
        <dbReference type="Proteomes" id="UP000078532"/>
    </source>
</evidence>
<proteinExistence type="predicted"/>
<organism evidence="1 2">
    <name type="scientific">Desulfotomaculum copahuensis</name>
    <dbReference type="NCBI Taxonomy" id="1838280"/>
    <lineage>
        <taxon>Bacteria</taxon>
        <taxon>Bacillati</taxon>
        <taxon>Bacillota</taxon>
        <taxon>Clostridia</taxon>
        <taxon>Eubacteriales</taxon>
        <taxon>Desulfotomaculaceae</taxon>
        <taxon>Desulfotomaculum</taxon>
    </lineage>
</organism>
<dbReference type="AlphaFoldDB" id="A0A1B7LJE1"/>
<evidence type="ECO:0000313" key="1">
    <source>
        <dbReference type="EMBL" id="OAT86688.1"/>
    </source>
</evidence>
<accession>A0A1B7LJE1</accession>